<gene>
    <name evidence="11" type="ORF">SAMN05216210_3251</name>
</gene>
<keyword evidence="6 9" id="KW-0812">Transmembrane</keyword>
<sequence length="555" mass="61765">MMKSWFKSGAPWIWLNAGAVAICMIMVVGLIGLIAVRGFAHFWPADVAQVAVVETDGTRSEILGEVVRSQTIPAAVAIDAGYKVPEDKELVTRFLFKQGNRDQTGRDFAWYTEFGMGEFKYPDNVWVIERREWGNFYGYPVSLEYDGERLTPQDENFWTATQETIDRSLQLHDNIKSIERGEIGRINAGIEQLRLDRRNLDLRNVTGTERALAEERIAQRKAELDADYEVLRAELDILYNSTHRDTLRMRMNDGNELDISLADVVRVTAPNAMSTPDKLGQYFVRMGEFIVDEPREANTEGGIFPAIFGTVIMVFVMSIIVTPFGIFAAIYLREYAKQGLITRIIRISVYNLAGVPSIVYGVFGLGFFVYFLGGSIDQMFYEAAMPAPTFGTPGLFWASLTLALLTLPIVIVSTEEGLARIPSTIRQGSLALGATKAETLWKVIVPLATPAMMTGLILAIARAAGEVAPLMLVGVVKLAPTLPVDAEFPFIHLERKIMHLGFHIYDVGFQSPNVEAARPLVYATALVLVLLIVALNLTAISIRNHLRERYRSASD</sequence>
<keyword evidence="7 9" id="KW-1133">Transmembrane helix</keyword>
<comment type="similarity">
    <text evidence="2 9">Belongs to the binding-protein-dependent transport system permease family. CysTW subfamily.</text>
</comment>
<dbReference type="InterPro" id="IPR005672">
    <property type="entry name" value="Phosphate_PstA"/>
</dbReference>
<keyword evidence="12" id="KW-1185">Reference proteome</keyword>
<dbReference type="CDD" id="cd06261">
    <property type="entry name" value="TM_PBP2"/>
    <property type="match status" value="1"/>
</dbReference>
<dbReference type="PANTHER" id="PTHR43470">
    <property type="entry name" value="PHOSPHATE TRANSPORT SYSTEM PERMEASE PROTEIN PSTA-RELATED"/>
    <property type="match status" value="1"/>
</dbReference>
<evidence type="ECO:0000256" key="5">
    <source>
        <dbReference type="ARBA" id="ARBA00022475"/>
    </source>
</evidence>
<dbReference type="SUPFAM" id="SSF161098">
    <property type="entry name" value="MetI-like"/>
    <property type="match status" value="1"/>
</dbReference>
<keyword evidence="8 9" id="KW-0472">Membrane</keyword>
<name>A0A1H2HR95_9GAMM</name>
<evidence type="ECO:0000313" key="12">
    <source>
        <dbReference type="Proteomes" id="UP000243924"/>
    </source>
</evidence>
<feature type="domain" description="ABC transmembrane type-1" evidence="10">
    <location>
        <begin position="307"/>
        <end position="539"/>
    </location>
</feature>
<feature type="transmembrane region" description="Helical" evidence="9">
    <location>
        <begin position="352"/>
        <end position="376"/>
    </location>
</feature>
<feature type="transmembrane region" description="Helical" evidence="9">
    <location>
        <begin position="12"/>
        <end position="36"/>
    </location>
</feature>
<feature type="transmembrane region" description="Helical" evidence="9">
    <location>
        <begin position="303"/>
        <end position="332"/>
    </location>
</feature>
<dbReference type="GO" id="GO:0005315">
    <property type="term" value="F:phosphate transmembrane transporter activity"/>
    <property type="evidence" value="ECO:0007669"/>
    <property type="project" value="InterPro"/>
</dbReference>
<evidence type="ECO:0000256" key="9">
    <source>
        <dbReference type="RuleBase" id="RU363043"/>
    </source>
</evidence>
<accession>A0A1H2HR95</accession>
<evidence type="ECO:0000256" key="4">
    <source>
        <dbReference type="ARBA" id="ARBA00022448"/>
    </source>
</evidence>
<dbReference type="PANTHER" id="PTHR43470:SF6">
    <property type="entry name" value="PHOSPHATE TRANSPORT SYSTEM PERMEASE PROTEIN PSTA"/>
    <property type="match status" value="1"/>
</dbReference>
<evidence type="ECO:0000256" key="2">
    <source>
        <dbReference type="ARBA" id="ARBA00007069"/>
    </source>
</evidence>
<dbReference type="AlphaFoldDB" id="A0A1H2HR95"/>
<dbReference type="InterPro" id="IPR035906">
    <property type="entry name" value="MetI-like_sf"/>
</dbReference>
<evidence type="ECO:0000256" key="7">
    <source>
        <dbReference type="ARBA" id="ARBA00022989"/>
    </source>
</evidence>
<evidence type="ECO:0000259" key="10">
    <source>
        <dbReference type="PROSITE" id="PS50928"/>
    </source>
</evidence>
<dbReference type="EMBL" id="LT629787">
    <property type="protein sequence ID" value="SDU34422.1"/>
    <property type="molecule type" value="Genomic_DNA"/>
</dbReference>
<dbReference type="PROSITE" id="PS50928">
    <property type="entry name" value="ABC_TM1"/>
    <property type="match status" value="1"/>
</dbReference>
<reference evidence="12" key="1">
    <citation type="submission" date="2016-10" db="EMBL/GenBank/DDBJ databases">
        <authorList>
            <person name="Varghese N."/>
            <person name="Submissions S."/>
        </authorList>
    </citation>
    <scope>NUCLEOTIDE SEQUENCE [LARGE SCALE GENOMIC DNA]</scope>
    <source>
        <strain evidence="12">CECT 8338</strain>
    </source>
</reference>
<dbReference type="GO" id="GO:0005886">
    <property type="term" value="C:plasma membrane"/>
    <property type="evidence" value="ECO:0007669"/>
    <property type="project" value="UniProtKB-SubCell"/>
</dbReference>
<evidence type="ECO:0000256" key="8">
    <source>
        <dbReference type="ARBA" id="ARBA00023136"/>
    </source>
</evidence>
<dbReference type="Pfam" id="PF00528">
    <property type="entry name" value="BPD_transp_1"/>
    <property type="match status" value="1"/>
</dbReference>
<protein>
    <recommendedName>
        <fullName evidence="3 9">Phosphate transport system permease protein PstA</fullName>
    </recommendedName>
</protein>
<organism evidence="11 12">
    <name type="scientific">Halopseudomonas salegens</name>
    <dbReference type="NCBI Taxonomy" id="1434072"/>
    <lineage>
        <taxon>Bacteria</taxon>
        <taxon>Pseudomonadati</taxon>
        <taxon>Pseudomonadota</taxon>
        <taxon>Gammaproteobacteria</taxon>
        <taxon>Pseudomonadales</taxon>
        <taxon>Pseudomonadaceae</taxon>
        <taxon>Halopseudomonas</taxon>
    </lineage>
</organism>
<feature type="transmembrane region" description="Helical" evidence="9">
    <location>
        <begin position="396"/>
        <end position="419"/>
    </location>
</feature>
<evidence type="ECO:0000313" key="11">
    <source>
        <dbReference type="EMBL" id="SDU34422.1"/>
    </source>
</evidence>
<dbReference type="NCBIfam" id="TIGR00974">
    <property type="entry name" value="3a0107s02c"/>
    <property type="match status" value="1"/>
</dbReference>
<evidence type="ECO:0000256" key="3">
    <source>
        <dbReference type="ARBA" id="ARBA00016864"/>
    </source>
</evidence>
<feature type="transmembrane region" description="Helical" evidence="9">
    <location>
        <begin position="520"/>
        <end position="542"/>
    </location>
</feature>
<feature type="transmembrane region" description="Helical" evidence="9">
    <location>
        <begin position="440"/>
        <end position="461"/>
    </location>
</feature>
<dbReference type="InterPro" id="IPR000515">
    <property type="entry name" value="MetI-like"/>
</dbReference>
<keyword evidence="4" id="KW-0813">Transport</keyword>
<dbReference type="Proteomes" id="UP000243924">
    <property type="component" value="Chromosome I"/>
</dbReference>
<proteinExistence type="inferred from homology"/>
<dbReference type="Gene3D" id="1.10.3720.10">
    <property type="entry name" value="MetI-like"/>
    <property type="match status" value="1"/>
</dbReference>
<evidence type="ECO:0000256" key="1">
    <source>
        <dbReference type="ARBA" id="ARBA00004651"/>
    </source>
</evidence>
<evidence type="ECO:0000256" key="6">
    <source>
        <dbReference type="ARBA" id="ARBA00022692"/>
    </source>
</evidence>
<comment type="subcellular location">
    <subcellularLocation>
        <location evidence="9">Cell inner membrane</location>
        <topology evidence="9">Multi-pass membrane protein</topology>
    </subcellularLocation>
    <subcellularLocation>
        <location evidence="1">Cell membrane</location>
        <topology evidence="1">Multi-pass membrane protein</topology>
    </subcellularLocation>
</comment>
<dbReference type="GO" id="GO:0035435">
    <property type="term" value="P:phosphate ion transmembrane transport"/>
    <property type="evidence" value="ECO:0007669"/>
    <property type="project" value="InterPro"/>
</dbReference>
<dbReference type="STRING" id="1434072.SAMN05216210_3251"/>
<keyword evidence="5 9" id="KW-1003">Cell membrane</keyword>